<evidence type="ECO:0000256" key="6">
    <source>
        <dbReference type="SAM" id="Phobius"/>
    </source>
</evidence>
<keyword evidence="6" id="KW-0812">Transmembrane</keyword>
<dbReference type="InterPro" id="IPR005474">
    <property type="entry name" value="Transketolase_N"/>
</dbReference>
<proteinExistence type="inferred from homology"/>
<keyword evidence="6" id="KW-0472">Membrane</keyword>
<dbReference type="InterPro" id="IPR009014">
    <property type="entry name" value="Transketo_C/PFOR_II"/>
</dbReference>
<dbReference type="Gene3D" id="3.40.50.1820">
    <property type="entry name" value="alpha/beta hydrolase"/>
    <property type="match status" value="1"/>
</dbReference>
<feature type="transmembrane region" description="Helical" evidence="6">
    <location>
        <begin position="21"/>
        <end position="42"/>
    </location>
</feature>
<dbReference type="GO" id="GO:0005737">
    <property type="term" value="C:cytoplasm"/>
    <property type="evidence" value="ECO:0007669"/>
    <property type="project" value="UniProtKB-ARBA"/>
</dbReference>
<comment type="cofactor">
    <cofactor evidence="2">
        <name>Co(2+)</name>
        <dbReference type="ChEBI" id="CHEBI:48828"/>
    </cofactor>
</comment>
<comment type="caution">
    <text evidence="8">The sequence shown here is derived from an EMBL/GenBank/DDBJ whole genome shotgun (WGS) entry which is preliminary data.</text>
</comment>
<evidence type="ECO:0000256" key="5">
    <source>
        <dbReference type="ARBA" id="ARBA00007131"/>
    </source>
</evidence>
<dbReference type="SUPFAM" id="SSF52518">
    <property type="entry name" value="Thiamin diphosphate-binding fold (THDP-binding)"/>
    <property type="match status" value="2"/>
</dbReference>
<feature type="domain" description="Transketolase-like pyrimidine-binding" evidence="7">
    <location>
        <begin position="800"/>
        <end position="971"/>
    </location>
</feature>
<dbReference type="InterPro" id="IPR033248">
    <property type="entry name" value="Transketolase_C"/>
</dbReference>
<dbReference type="PANTHER" id="PTHR43825">
    <property type="entry name" value="PYRUVATE DEHYDROGENASE E1 COMPONENT"/>
    <property type="match status" value="1"/>
</dbReference>
<dbReference type="STRING" id="5098.A0A507R141"/>
<dbReference type="Pfam" id="PF00561">
    <property type="entry name" value="Abhydrolase_1"/>
    <property type="match status" value="1"/>
</dbReference>
<protein>
    <recommendedName>
        <fullName evidence="7">Transketolase-like pyrimidine-binding domain-containing protein</fullName>
    </recommendedName>
</protein>
<dbReference type="InterPro" id="IPR051157">
    <property type="entry name" value="PDH/Transketolase"/>
</dbReference>
<evidence type="ECO:0000256" key="3">
    <source>
        <dbReference type="ARBA" id="ARBA00001946"/>
    </source>
</evidence>
<dbReference type="SUPFAM" id="SSF53474">
    <property type="entry name" value="alpha/beta-Hydrolases"/>
    <property type="match status" value="1"/>
</dbReference>
<dbReference type="Pfam" id="PF00456">
    <property type="entry name" value="Transketolase_N"/>
    <property type="match status" value="1"/>
</dbReference>
<dbReference type="Pfam" id="PF02780">
    <property type="entry name" value="Transketolase_C"/>
    <property type="match status" value="1"/>
</dbReference>
<sequence length="1119" mass="121712">MAWFNRTIDFLSDTFKSQQNHLPLLAAAGASFTLGFVLHSTISKGPLEPDVLRAPRKATVSDKQGHGHPLPSDVLPGARDVATPYGSIRVYEWGPEDGPKILFVHGITTPCISLGGLAHALVDRGFRVMLFDLFGRGYSDAPSDLPQDDRLFATQILLALASSPISWTGAGSGKFSLAGYSLGGGIVAAFASYFPQLITSLFLLGPSGMIRDSHISFQSRFLYSHGLVPESILTVLVRRRLSAGPLVTPKDKSDQKFSAEDAVTEEFTAQESTQVLSRAYPRISLADAVNWQVGTHVGFVHSFMSSMRFGPILQQRQFETWNRLGKFLASQHGVWTGEREKGLTGDKVFIITGVSDPIIVKDELIEDATAALEGNVQFKFLDAGHEFPSTKYDEVAQFIEEKVYALKAFPFHFSDHPLLPICSLSIGPGSKDGSTIVLSKPPLCISPASPSLARVKSRFVILLALFLTGIKQSTVRANMTAGYRFPVDLKQFKKLTLDPKNPKLSPQQKQDLLHNINIFRDAIIAFTATGSARGLAGHTGGPFDTAPEVCILLGLINGNPGGYVDALFDEAGHRVATQYLLAALDGKIDPDHLLNYRNADSKLPGHPELGLTPGVKFSSGRLGHMWAMANGISMANKEKNVLLLGSDGSQQEGNDAEAARIAVANNLKVKLFVDNNDVTIAGHPSQYLKGYDLERTLGGHGLKVIRAVGEDLDSLYPAICEVIKHNGPAAVIADRKMAVGIEEIEGQIKAHDVIPVDVARKYLTKRGYSKEQLAFYDELKTSSNSHQYVGSTKYKGSNRVIFGEAVNSVLDSLSKEEAAHRVMVIDSDLEGSTGLKEIHSKHPEVFVPSGVMERGNFSAAAGFGFGSNGERQGVFSTFSAFLEMCISEITMARLNRCTVLSHFSHSGVDEIADNTCHFGLNHFFADNGLMDAESTSLYFPADGEQMKAVVRKVFFDEGMRFIFSTRSKTPYILKQDSDQKLYGEGYKFVPGREEFIRRGTAGYVVSYGDMLYRSLDAVERLRKQGLDVGLINKPTLNVVDEDAIQIYGSSPFVLVVESIAQKTGLGSRLGSHLLARKLTPKFKTMGTVKEGCGGLYQQINAQGLGPDDIISAIKNAAGK</sequence>
<dbReference type="Gene3D" id="3.40.50.970">
    <property type="match status" value="2"/>
</dbReference>
<feature type="transmembrane region" description="Helical" evidence="6">
    <location>
        <begin position="182"/>
        <end position="204"/>
    </location>
</feature>
<dbReference type="GO" id="GO:0006091">
    <property type="term" value="P:generation of precursor metabolites and energy"/>
    <property type="evidence" value="ECO:0007669"/>
    <property type="project" value="UniProtKB-ARBA"/>
</dbReference>
<dbReference type="EMBL" id="VIFY01000011">
    <property type="protein sequence ID" value="TQB76206.1"/>
    <property type="molecule type" value="Genomic_DNA"/>
</dbReference>
<keyword evidence="6" id="KW-1133">Transmembrane helix</keyword>
<dbReference type="InterPro" id="IPR000073">
    <property type="entry name" value="AB_hydrolase_1"/>
</dbReference>
<comment type="cofactor">
    <cofactor evidence="4">
        <name>thiamine diphosphate</name>
        <dbReference type="ChEBI" id="CHEBI:58937"/>
    </cofactor>
</comment>
<comment type="cofactor">
    <cofactor evidence="1">
        <name>Mn(2+)</name>
        <dbReference type="ChEBI" id="CHEBI:29035"/>
    </cofactor>
</comment>
<comment type="cofactor">
    <cofactor evidence="3">
        <name>Mg(2+)</name>
        <dbReference type="ChEBI" id="CHEBI:18420"/>
    </cofactor>
</comment>
<dbReference type="AlphaFoldDB" id="A0A507R141"/>
<name>A0A507R141_MONPU</name>
<dbReference type="PRINTS" id="PR00111">
    <property type="entry name" value="ABHYDROLASE"/>
</dbReference>
<dbReference type="InterPro" id="IPR029058">
    <property type="entry name" value="AB_hydrolase_fold"/>
</dbReference>
<comment type="similarity">
    <text evidence="5">Belongs to the transketolase family.</text>
</comment>
<evidence type="ECO:0000256" key="4">
    <source>
        <dbReference type="ARBA" id="ARBA00001964"/>
    </source>
</evidence>
<dbReference type="SMART" id="SM00861">
    <property type="entry name" value="Transket_pyr"/>
    <property type="match status" value="1"/>
</dbReference>
<accession>A0A507R141</accession>
<evidence type="ECO:0000256" key="2">
    <source>
        <dbReference type="ARBA" id="ARBA00001941"/>
    </source>
</evidence>
<dbReference type="Pfam" id="PF02779">
    <property type="entry name" value="Transket_pyr"/>
    <property type="match status" value="1"/>
</dbReference>
<dbReference type="PANTHER" id="PTHR43825:SF1">
    <property type="entry name" value="TRANSKETOLASE-LIKE PYRIMIDINE-BINDING DOMAIN-CONTAINING PROTEIN"/>
    <property type="match status" value="1"/>
</dbReference>
<dbReference type="Gene3D" id="3.40.50.920">
    <property type="match status" value="1"/>
</dbReference>
<evidence type="ECO:0000313" key="9">
    <source>
        <dbReference type="Proteomes" id="UP000319663"/>
    </source>
</evidence>
<evidence type="ECO:0000313" key="8">
    <source>
        <dbReference type="EMBL" id="TQB76206.1"/>
    </source>
</evidence>
<evidence type="ECO:0000256" key="1">
    <source>
        <dbReference type="ARBA" id="ARBA00001936"/>
    </source>
</evidence>
<dbReference type="Proteomes" id="UP000319663">
    <property type="component" value="Unassembled WGS sequence"/>
</dbReference>
<dbReference type="SUPFAM" id="SSF52922">
    <property type="entry name" value="TK C-terminal domain-like"/>
    <property type="match status" value="1"/>
</dbReference>
<keyword evidence="9" id="KW-1185">Reference proteome</keyword>
<dbReference type="InterPro" id="IPR005475">
    <property type="entry name" value="Transketolase-like_Pyr-bd"/>
</dbReference>
<dbReference type="InterPro" id="IPR029061">
    <property type="entry name" value="THDP-binding"/>
</dbReference>
<reference evidence="8 9" key="1">
    <citation type="submission" date="2019-06" db="EMBL/GenBank/DDBJ databases">
        <title>Wine fermentation using esterase from Monascus purpureus.</title>
        <authorList>
            <person name="Geng C."/>
            <person name="Zhang Y."/>
        </authorList>
    </citation>
    <scope>NUCLEOTIDE SEQUENCE [LARGE SCALE GENOMIC DNA]</scope>
    <source>
        <strain evidence="8">HQ1</strain>
    </source>
</reference>
<evidence type="ECO:0000259" key="7">
    <source>
        <dbReference type="SMART" id="SM00861"/>
    </source>
</evidence>
<organism evidence="8 9">
    <name type="scientific">Monascus purpureus</name>
    <name type="common">Red mold</name>
    <name type="synonym">Monascus anka</name>
    <dbReference type="NCBI Taxonomy" id="5098"/>
    <lineage>
        <taxon>Eukaryota</taxon>
        <taxon>Fungi</taxon>
        <taxon>Dikarya</taxon>
        <taxon>Ascomycota</taxon>
        <taxon>Pezizomycotina</taxon>
        <taxon>Eurotiomycetes</taxon>
        <taxon>Eurotiomycetidae</taxon>
        <taxon>Eurotiales</taxon>
        <taxon>Aspergillaceae</taxon>
        <taxon>Monascus</taxon>
    </lineage>
</organism>
<gene>
    <name evidence="8" type="ORF">MPDQ_000513</name>
</gene>
<feature type="transmembrane region" description="Helical" evidence="6">
    <location>
        <begin position="101"/>
        <end position="122"/>
    </location>
</feature>